<protein>
    <submittedName>
        <fullName evidence="1">Uncharacterized protein</fullName>
    </submittedName>
</protein>
<organism evidence="1">
    <name type="scientific">termite gut metagenome</name>
    <dbReference type="NCBI Taxonomy" id="433724"/>
    <lineage>
        <taxon>unclassified sequences</taxon>
        <taxon>metagenomes</taxon>
        <taxon>organismal metagenomes</taxon>
    </lineage>
</organism>
<dbReference type="EMBL" id="SNRY01002195">
    <property type="protein sequence ID" value="KAA6326277.1"/>
    <property type="molecule type" value="Genomic_DNA"/>
</dbReference>
<gene>
    <name evidence="1" type="ORF">EZS27_024590</name>
</gene>
<name>A0A5J4QWD8_9ZZZZ</name>
<sequence length="64" mass="7617">MIEQLFRETAGFSKIPFETVPETTIIPFYSYRVRFANYMIVIFKGSNKTLPIVPCRYIRKKRPI</sequence>
<comment type="caution">
    <text evidence="1">The sequence shown here is derived from an EMBL/GenBank/DDBJ whole genome shotgun (WGS) entry which is preliminary data.</text>
</comment>
<dbReference type="AlphaFoldDB" id="A0A5J4QWD8"/>
<accession>A0A5J4QWD8</accession>
<proteinExistence type="predicted"/>
<reference evidence="1" key="1">
    <citation type="submission" date="2019-03" db="EMBL/GenBank/DDBJ databases">
        <title>Single cell metagenomics reveals metabolic interactions within the superorganism composed of flagellate Streblomastix strix and complex community of Bacteroidetes bacteria on its surface.</title>
        <authorList>
            <person name="Treitli S.C."/>
            <person name="Kolisko M."/>
            <person name="Husnik F."/>
            <person name="Keeling P."/>
            <person name="Hampl V."/>
        </authorList>
    </citation>
    <scope>NUCLEOTIDE SEQUENCE</scope>
    <source>
        <strain evidence="1">STM</strain>
    </source>
</reference>
<evidence type="ECO:0000313" key="1">
    <source>
        <dbReference type="EMBL" id="KAA6326277.1"/>
    </source>
</evidence>